<protein>
    <recommendedName>
        <fullName evidence="9">ABC transporter domain-containing protein</fullName>
    </recommendedName>
</protein>
<dbReference type="EMBL" id="LAZR01007579">
    <property type="protein sequence ID" value="KKM84360.1"/>
    <property type="molecule type" value="Genomic_DNA"/>
</dbReference>
<dbReference type="Pfam" id="PF00005">
    <property type="entry name" value="ABC_tran"/>
    <property type="match status" value="1"/>
</dbReference>
<evidence type="ECO:0000256" key="8">
    <source>
        <dbReference type="ARBA" id="ARBA00023136"/>
    </source>
</evidence>
<dbReference type="SUPFAM" id="SSF52540">
    <property type="entry name" value="P-loop containing nucleoside triphosphate hydrolases"/>
    <property type="match status" value="1"/>
</dbReference>
<evidence type="ECO:0000256" key="3">
    <source>
        <dbReference type="ARBA" id="ARBA00022496"/>
    </source>
</evidence>
<reference evidence="10" key="1">
    <citation type="journal article" date="2015" name="Nature">
        <title>Complex archaea that bridge the gap between prokaryotes and eukaryotes.</title>
        <authorList>
            <person name="Spang A."/>
            <person name="Saw J.H."/>
            <person name="Jorgensen S.L."/>
            <person name="Zaremba-Niedzwiedzka K."/>
            <person name="Martijn J."/>
            <person name="Lind A.E."/>
            <person name="van Eijk R."/>
            <person name="Schleper C."/>
            <person name="Guy L."/>
            <person name="Ettema T.J."/>
        </authorList>
    </citation>
    <scope>NUCLEOTIDE SEQUENCE</scope>
</reference>
<dbReference type="GO" id="GO:0015408">
    <property type="term" value="F:ABC-type ferric iron transporter activity"/>
    <property type="evidence" value="ECO:0007669"/>
    <property type="project" value="InterPro"/>
</dbReference>
<dbReference type="AlphaFoldDB" id="A0A0F9N6J6"/>
<dbReference type="PANTHER" id="PTHR42781">
    <property type="entry name" value="SPERMIDINE/PUTRESCINE IMPORT ATP-BINDING PROTEIN POTA"/>
    <property type="match status" value="1"/>
</dbReference>
<keyword evidence="4" id="KW-0547">Nucleotide-binding</keyword>
<keyword evidence="2" id="KW-1003">Cell membrane</keyword>
<dbReference type="CDD" id="cd03259">
    <property type="entry name" value="ABC_Carb_Solutes_like"/>
    <property type="match status" value="1"/>
</dbReference>
<dbReference type="FunFam" id="3.40.50.300:FF:000425">
    <property type="entry name" value="Probable ABC transporter, ATP-binding subunit"/>
    <property type="match status" value="1"/>
</dbReference>
<dbReference type="GO" id="GO:0016020">
    <property type="term" value="C:membrane"/>
    <property type="evidence" value="ECO:0007669"/>
    <property type="project" value="InterPro"/>
</dbReference>
<evidence type="ECO:0000256" key="5">
    <source>
        <dbReference type="ARBA" id="ARBA00022840"/>
    </source>
</evidence>
<accession>A0A0F9N6J6</accession>
<dbReference type="PANTHER" id="PTHR42781:SF4">
    <property type="entry name" value="SPERMIDINE_PUTRESCINE IMPORT ATP-BINDING PROTEIN POTA"/>
    <property type="match status" value="1"/>
</dbReference>
<keyword evidence="3" id="KW-0410">Iron transport</keyword>
<dbReference type="GO" id="GO:0005524">
    <property type="term" value="F:ATP binding"/>
    <property type="evidence" value="ECO:0007669"/>
    <property type="project" value="UniProtKB-KW"/>
</dbReference>
<dbReference type="PROSITE" id="PS00211">
    <property type="entry name" value="ABC_TRANSPORTER_1"/>
    <property type="match status" value="1"/>
</dbReference>
<name>A0A0F9N6J6_9ZZZZ</name>
<dbReference type="GO" id="GO:0016887">
    <property type="term" value="F:ATP hydrolysis activity"/>
    <property type="evidence" value="ECO:0007669"/>
    <property type="project" value="InterPro"/>
</dbReference>
<keyword evidence="8" id="KW-0472">Membrane</keyword>
<evidence type="ECO:0000259" key="9">
    <source>
        <dbReference type="PROSITE" id="PS50893"/>
    </source>
</evidence>
<dbReference type="InterPro" id="IPR003593">
    <property type="entry name" value="AAA+_ATPase"/>
</dbReference>
<gene>
    <name evidence="10" type="ORF">LCGC14_1299940</name>
</gene>
<dbReference type="InterPro" id="IPR015853">
    <property type="entry name" value="ABC_transpr_FbpC"/>
</dbReference>
<sequence length="236" mass="26186">MVAKMIVKIDNVSKSYNKHSVIKAISLDIEKGERVVILGPSGCGKTTLLRIVAGFIHPDQGKVIIDGNVVADNGKCIIGPESRQVGMVFQDLALWPHMSNYKNLEFGLKAKKIPKIEMKKRIDEIFEKVQMAQFKNVYPGELSGGQQQRIALARALVIQPKILLMDEPLSSLDADLSLTLRKEILRLQEELAITLIYVTHDREEAFSLASRIVVMESGKIQKTGTVSEITAYLSGL</sequence>
<feature type="domain" description="ABC transporter" evidence="9">
    <location>
        <begin position="7"/>
        <end position="236"/>
    </location>
</feature>
<organism evidence="10">
    <name type="scientific">marine sediment metagenome</name>
    <dbReference type="NCBI Taxonomy" id="412755"/>
    <lineage>
        <taxon>unclassified sequences</taxon>
        <taxon>metagenomes</taxon>
        <taxon>ecological metagenomes</taxon>
    </lineage>
</organism>
<evidence type="ECO:0000256" key="7">
    <source>
        <dbReference type="ARBA" id="ARBA00023065"/>
    </source>
</evidence>
<dbReference type="InterPro" id="IPR050093">
    <property type="entry name" value="ABC_SmlMolc_Importer"/>
</dbReference>
<keyword evidence="7" id="KW-0406">Ion transport</keyword>
<evidence type="ECO:0000256" key="4">
    <source>
        <dbReference type="ARBA" id="ARBA00022741"/>
    </source>
</evidence>
<keyword evidence="6" id="KW-0408">Iron</keyword>
<dbReference type="InterPro" id="IPR017871">
    <property type="entry name" value="ABC_transporter-like_CS"/>
</dbReference>
<evidence type="ECO:0000256" key="2">
    <source>
        <dbReference type="ARBA" id="ARBA00022475"/>
    </source>
</evidence>
<keyword evidence="1" id="KW-0813">Transport</keyword>
<dbReference type="Gene3D" id="3.40.50.300">
    <property type="entry name" value="P-loop containing nucleotide triphosphate hydrolases"/>
    <property type="match status" value="1"/>
</dbReference>
<evidence type="ECO:0000313" key="10">
    <source>
        <dbReference type="EMBL" id="KKM84360.1"/>
    </source>
</evidence>
<dbReference type="PROSITE" id="PS50893">
    <property type="entry name" value="ABC_TRANSPORTER_2"/>
    <property type="match status" value="1"/>
</dbReference>
<dbReference type="InterPro" id="IPR003439">
    <property type="entry name" value="ABC_transporter-like_ATP-bd"/>
</dbReference>
<proteinExistence type="predicted"/>
<dbReference type="SMART" id="SM00382">
    <property type="entry name" value="AAA"/>
    <property type="match status" value="1"/>
</dbReference>
<keyword evidence="5" id="KW-0067">ATP-binding</keyword>
<dbReference type="InterPro" id="IPR027417">
    <property type="entry name" value="P-loop_NTPase"/>
</dbReference>
<evidence type="ECO:0000256" key="6">
    <source>
        <dbReference type="ARBA" id="ARBA00023004"/>
    </source>
</evidence>
<comment type="caution">
    <text evidence="10">The sequence shown here is derived from an EMBL/GenBank/DDBJ whole genome shotgun (WGS) entry which is preliminary data.</text>
</comment>
<evidence type="ECO:0000256" key="1">
    <source>
        <dbReference type="ARBA" id="ARBA00022448"/>
    </source>
</evidence>